<dbReference type="Gene3D" id="1.20.1720.10">
    <property type="entry name" value="Multidrug resistance protein D"/>
    <property type="match status" value="1"/>
</dbReference>
<dbReference type="NCBIfam" id="TIGR00710">
    <property type="entry name" value="efflux_Bcr_CflA"/>
    <property type="match status" value="1"/>
</dbReference>
<dbReference type="SUPFAM" id="SSF103473">
    <property type="entry name" value="MFS general substrate transporter"/>
    <property type="match status" value="1"/>
</dbReference>
<evidence type="ECO:0000256" key="6">
    <source>
        <dbReference type="ARBA" id="ARBA00022989"/>
    </source>
</evidence>
<feature type="transmembrane region" description="Helical" evidence="8">
    <location>
        <begin position="223"/>
        <end position="241"/>
    </location>
</feature>
<comment type="similarity">
    <text evidence="2 8">Belongs to the major facilitator superfamily. Bcr/CmlA family.</text>
</comment>
<evidence type="ECO:0000256" key="2">
    <source>
        <dbReference type="ARBA" id="ARBA00006236"/>
    </source>
</evidence>
<dbReference type="InterPro" id="IPR036259">
    <property type="entry name" value="MFS_trans_sf"/>
</dbReference>
<feature type="transmembrane region" description="Helical" evidence="8">
    <location>
        <begin position="143"/>
        <end position="167"/>
    </location>
</feature>
<accession>A0ABU7LRA5</accession>
<dbReference type="PROSITE" id="PS50850">
    <property type="entry name" value="MFS"/>
    <property type="match status" value="1"/>
</dbReference>
<proteinExistence type="inferred from homology"/>
<keyword evidence="5 8" id="KW-0812">Transmembrane</keyword>
<keyword evidence="8" id="KW-0997">Cell inner membrane</keyword>
<feature type="transmembrane region" description="Helical" evidence="8">
    <location>
        <begin position="288"/>
        <end position="308"/>
    </location>
</feature>
<dbReference type="InterPro" id="IPR020846">
    <property type="entry name" value="MFS_dom"/>
</dbReference>
<keyword evidence="6 8" id="KW-1133">Transmembrane helix</keyword>
<evidence type="ECO:0000256" key="8">
    <source>
        <dbReference type="RuleBase" id="RU365088"/>
    </source>
</evidence>
<dbReference type="PANTHER" id="PTHR43124">
    <property type="entry name" value="PURINE EFFLUX PUMP PBUE"/>
    <property type="match status" value="1"/>
</dbReference>
<gene>
    <name evidence="10" type="ORF">V0U79_08700</name>
</gene>
<keyword evidence="11" id="KW-1185">Reference proteome</keyword>
<evidence type="ECO:0000313" key="10">
    <source>
        <dbReference type="EMBL" id="MEE2526444.1"/>
    </source>
</evidence>
<feature type="transmembrane region" description="Helical" evidence="8">
    <location>
        <begin position="110"/>
        <end position="131"/>
    </location>
</feature>
<feature type="transmembrane region" description="Helical" evidence="8">
    <location>
        <begin position="173"/>
        <end position="194"/>
    </location>
</feature>
<feature type="transmembrane region" description="Helical" evidence="8">
    <location>
        <begin position="85"/>
        <end position="104"/>
    </location>
</feature>
<keyword evidence="3 8" id="KW-0813">Transport</keyword>
<protein>
    <recommendedName>
        <fullName evidence="8">Bcr/CflA family efflux transporter</fullName>
    </recommendedName>
</protein>
<name>A0ABU7LRA5_9PROT</name>
<evidence type="ECO:0000256" key="7">
    <source>
        <dbReference type="ARBA" id="ARBA00023136"/>
    </source>
</evidence>
<evidence type="ECO:0000259" key="9">
    <source>
        <dbReference type="PROSITE" id="PS50850"/>
    </source>
</evidence>
<feature type="transmembrane region" description="Helical" evidence="8">
    <location>
        <begin position="376"/>
        <end position="397"/>
    </location>
</feature>
<evidence type="ECO:0000256" key="1">
    <source>
        <dbReference type="ARBA" id="ARBA00004651"/>
    </source>
</evidence>
<feature type="domain" description="Major facilitator superfamily (MFS) profile" evidence="9">
    <location>
        <begin position="18"/>
        <end position="402"/>
    </location>
</feature>
<comment type="subcellular location">
    <subcellularLocation>
        <location evidence="8">Cell inner membrane</location>
        <topology evidence="8">Multi-pass membrane protein</topology>
    </subcellularLocation>
    <subcellularLocation>
        <location evidence="1">Cell membrane</location>
        <topology evidence="1">Multi-pass membrane protein</topology>
    </subcellularLocation>
</comment>
<feature type="transmembrane region" description="Helical" evidence="8">
    <location>
        <begin position="12"/>
        <end position="33"/>
    </location>
</feature>
<feature type="transmembrane region" description="Helical" evidence="8">
    <location>
        <begin position="351"/>
        <end position="370"/>
    </location>
</feature>
<feature type="transmembrane region" description="Helical" evidence="8">
    <location>
        <begin position="53"/>
        <end position="73"/>
    </location>
</feature>
<dbReference type="CDD" id="cd17320">
    <property type="entry name" value="MFS_MdfA_MDR_like"/>
    <property type="match status" value="1"/>
</dbReference>
<dbReference type="PANTHER" id="PTHR43124:SF3">
    <property type="entry name" value="CHLORAMPHENICOL EFFLUX PUMP RV0191"/>
    <property type="match status" value="1"/>
</dbReference>
<evidence type="ECO:0000256" key="3">
    <source>
        <dbReference type="ARBA" id="ARBA00022448"/>
    </source>
</evidence>
<dbReference type="RefSeq" id="WP_330199107.1">
    <property type="nucleotide sequence ID" value="NZ_JAZDRP010000004.1"/>
</dbReference>
<comment type="caution">
    <text evidence="10">The sequence shown here is derived from an EMBL/GenBank/DDBJ whole genome shotgun (WGS) entry which is preliminary data.</text>
</comment>
<feature type="transmembrane region" description="Helical" evidence="8">
    <location>
        <begin position="256"/>
        <end position="276"/>
    </location>
</feature>
<dbReference type="InterPro" id="IPR050189">
    <property type="entry name" value="MFS_Efflux_Transporters"/>
</dbReference>
<keyword evidence="7 8" id="KW-0472">Membrane</keyword>
<dbReference type="Pfam" id="PF07690">
    <property type="entry name" value="MFS_1"/>
    <property type="match status" value="1"/>
</dbReference>
<evidence type="ECO:0000313" key="11">
    <source>
        <dbReference type="Proteomes" id="UP001354971"/>
    </source>
</evidence>
<dbReference type="EMBL" id="JAZDRP010000004">
    <property type="protein sequence ID" value="MEE2526444.1"/>
    <property type="molecule type" value="Genomic_DNA"/>
</dbReference>
<reference evidence="10 11" key="1">
    <citation type="submission" date="2024-01" db="EMBL/GenBank/DDBJ databases">
        <title>Hyphobacterium bacterium isolated from marine sediment.</title>
        <authorList>
            <person name="Zhao S."/>
        </authorList>
    </citation>
    <scope>NUCLEOTIDE SEQUENCE [LARGE SCALE GENOMIC DNA]</scope>
    <source>
        <strain evidence="11">HN65</strain>
    </source>
</reference>
<dbReference type="InterPro" id="IPR011701">
    <property type="entry name" value="MFS"/>
</dbReference>
<feature type="transmembrane region" description="Helical" evidence="8">
    <location>
        <begin position="314"/>
        <end position="339"/>
    </location>
</feature>
<sequence length="410" mass="44045">MRETEYAGERQLLSFWQLVTLLVLSTGIVALSIDMMLPALPAIGADLQVAGPNSQQLVITAFLFGFGLAQLVYGPLSDAWGRKPVILGALALYILATVFCLSAWSFEVLLAGRFLQGLTIAAARVVGTAVARDLTSGRRMAQVVSMAMMVFMAVPVVAPSLGQLVLLVAPWRWIFVVLLIAASSLGIWLAYRLPETLHEKYRRRLDVKGTLGGFRECLRHRALVGYMLAGACFFGGLYALLNMSEQLMARHFDLGTSWTLAFAVMAGFMAITNFVNSRLVMQYGQRRLSQAALIGFTIISASHAGLILTGMDNIWTFMVLLSAAMMLMGLIAANFNALAMEPVGHIAGTASAIYGFGTGVIGALIGMVLGQLYNDTALPLIGGQTLTGLAAFAIVFITERGELFGEGTED</sequence>
<dbReference type="InterPro" id="IPR004812">
    <property type="entry name" value="Efflux_drug-R_Bcr/CmlA"/>
</dbReference>
<evidence type="ECO:0000256" key="5">
    <source>
        <dbReference type="ARBA" id="ARBA00022692"/>
    </source>
</evidence>
<organism evidence="10 11">
    <name type="scientific">Hyphobacterium lacteum</name>
    <dbReference type="NCBI Taxonomy" id="3116575"/>
    <lineage>
        <taxon>Bacteria</taxon>
        <taxon>Pseudomonadati</taxon>
        <taxon>Pseudomonadota</taxon>
        <taxon>Alphaproteobacteria</taxon>
        <taxon>Maricaulales</taxon>
        <taxon>Maricaulaceae</taxon>
        <taxon>Hyphobacterium</taxon>
    </lineage>
</organism>
<dbReference type="Proteomes" id="UP001354971">
    <property type="component" value="Unassembled WGS sequence"/>
</dbReference>
<keyword evidence="4" id="KW-1003">Cell membrane</keyword>
<evidence type="ECO:0000256" key="4">
    <source>
        <dbReference type="ARBA" id="ARBA00022475"/>
    </source>
</evidence>